<dbReference type="Proteomes" id="UP000061348">
    <property type="component" value="Unassembled WGS sequence"/>
</dbReference>
<gene>
    <name evidence="1" type="ORF">PFLmoz3_06262</name>
</gene>
<organism evidence="1 2">
    <name type="scientific">Pseudomonas fluorescens</name>
    <dbReference type="NCBI Taxonomy" id="294"/>
    <lineage>
        <taxon>Bacteria</taxon>
        <taxon>Pseudomonadati</taxon>
        <taxon>Pseudomonadota</taxon>
        <taxon>Gammaproteobacteria</taxon>
        <taxon>Pseudomonadales</taxon>
        <taxon>Pseudomonadaceae</taxon>
        <taxon>Pseudomonas</taxon>
    </lineage>
</organism>
<evidence type="ECO:0000313" key="2">
    <source>
        <dbReference type="Proteomes" id="UP000061348"/>
    </source>
</evidence>
<proteinExistence type="predicted"/>
<comment type="caution">
    <text evidence="1">The sequence shown here is derived from an EMBL/GenBank/DDBJ whole genome shotgun (WGS) entry which is preliminary data.</text>
</comment>
<reference evidence="1 2" key="1">
    <citation type="submission" date="2015-05" db="EMBL/GenBank/DDBJ databases">
        <title>A genomic and transcriptomic approach to investigate the blue pigment phenotype in Pseudomonas fluorescens.</title>
        <authorList>
            <person name="Andreani N.A."/>
            <person name="Cardazzo B."/>
        </authorList>
    </citation>
    <scope>NUCLEOTIDE SEQUENCE [LARGE SCALE GENOMIC DNA]</scope>
    <source>
        <strain evidence="1 2">Ps_22</strain>
    </source>
</reference>
<evidence type="ECO:0000313" key="1">
    <source>
        <dbReference type="EMBL" id="KWV69663.1"/>
    </source>
</evidence>
<dbReference type="EMBL" id="LCYA01000314">
    <property type="protein sequence ID" value="KWV69663.1"/>
    <property type="molecule type" value="Genomic_DNA"/>
</dbReference>
<name>A0A109KI52_PSEFL</name>
<protein>
    <submittedName>
        <fullName evidence="1">Uncharacterized protein</fullName>
    </submittedName>
</protein>
<dbReference type="AlphaFoldDB" id="A0A109KI52"/>
<accession>A0A109KI52</accession>
<sequence>MGSSKAANWSSGICMNAPMSTPAKVTDNASGLSRLPWQVGHGLPSMNRDTRFLISALWVLAKVCSTYRRAPVKVPM</sequence>